<protein>
    <submittedName>
        <fullName evidence="3">Uncharacterized protein</fullName>
    </submittedName>
</protein>
<dbReference type="RefSeq" id="WP_190447711.1">
    <property type="nucleotide sequence ID" value="NZ_JAMPLM010000005.1"/>
</dbReference>
<feature type="region of interest" description="Disordered" evidence="1">
    <location>
        <begin position="31"/>
        <end position="60"/>
    </location>
</feature>
<comment type="caution">
    <text evidence="3">The sequence shown here is derived from an EMBL/GenBank/DDBJ whole genome shotgun (WGS) entry which is preliminary data.</text>
</comment>
<accession>A0ABV0KGT9</accession>
<reference evidence="3 4" key="1">
    <citation type="submission" date="2022-04" db="EMBL/GenBank/DDBJ databases">
        <title>Positive selection, recombination, and allopatry shape intraspecific diversity of widespread and dominant cyanobacteria.</title>
        <authorList>
            <person name="Wei J."/>
            <person name="Shu W."/>
            <person name="Hu C."/>
        </authorList>
    </citation>
    <scope>NUCLEOTIDE SEQUENCE [LARGE SCALE GENOMIC DNA]</scope>
    <source>
        <strain evidence="3 4">AS-A4</strain>
    </source>
</reference>
<sequence length="175" mass="19041">MTVLNWRRVIAPLMLSLLLLVTGCTANEPSQFDQAQQESTRKGAQPAVAKNATQGSSFNKFFPKPGNGYERVFTQEKKGFAEAKLKKDGKDLAVLAISDAASDSTGGISATKKFEKSVTKIAGYPAVDVGTTQTAVLVSDRYQVKVLSRNPLFTKADRQAWIQRFDLAGLAKLKK</sequence>
<keyword evidence="2" id="KW-0732">Signal</keyword>
<evidence type="ECO:0000256" key="2">
    <source>
        <dbReference type="SAM" id="SignalP"/>
    </source>
</evidence>
<evidence type="ECO:0000313" key="3">
    <source>
        <dbReference type="EMBL" id="MEP1058458.1"/>
    </source>
</evidence>
<dbReference type="Proteomes" id="UP001476950">
    <property type="component" value="Unassembled WGS sequence"/>
</dbReference>
<evidence type="ECO:0000313" key="4">
    <source>
        <dbReference type="Proteomes" id="UP001476950"/>
    </source>
</evidence>
<organism evidence="3 4">
    <name type="scientific">Stenomitos frigidus AS-A4</name>
    <dbReference type="NCBI Taxonomy" id="2933935"/>
    <lineage>
        <taxon>Bacteria</taxon>
        <taxon>Bacillati</taxon>
        <taxon>Cyanobacteriota</taxon>
        <taxon>Cyanophyceae</taxon>
        <taxon>Leptolyngbyales</taxon>
        <taxon>Leptolyngbyaceae</taxon>
        <taxon>Stenomitos</taxon>
    </lineage>
</organism>
<name>A0ABV0KGT9_9CYAN</name>
<feature type="signal peptide" evidence="2">
    <location>
        <begin position="1"/>
        <end position="26"/>
    </location>
</feature>
<gene>
    <name evidence="3" type="ORF">NDI38_08405</name>
</gene>
<dbReference type="EMBL" id="JAMPLM010000005">
    <property type="protein sequence ID" value="MEP1058458.1"/>
    <property type="molecule type" value="Genomic_DNA"/>
</dbReference>
<dbReference type="PROSITE" id="PS51257">
    <property type="entry name" value="PROKAR_LIPOPROTEIN"/>
    <property type="match status" value="1"/>
</dbReference>
<evidence type="ECO:0000256" key="1">
    <source>
        <dbReference type="SAM" id="MobiDB-lite"/>
    </source>
</evidence>
<keyword evidence="4" id="KW-1185">Reference proteome</keyword>
<feature type="chain" id="PRO_5046592480" evidence="2">
    <location>
        <begin position="27"/>
        <end position="175"/>
    </location>
</feature>
<proteinExistence type="predicted"/>